<keyword evidence="8" id="KW-0456">Lyase</keyword>
<evidence type="ECO:0000313" key="11">
    <source>
        <dbReference type="Proteomes" id="UP001174909"/>
    </source>
</evidence>
<dbReference type="CDD" id="cd00331">
    <property type="entry name" value="IGPS"/>
    <property type="match status" value="1"/>
</dbReference>
<dbReference type="GO" id="GO:0004425">
    <property type="term" value="F:indole-3-glycerol-phosphate synthase activity"/>
    <property type="evidence" value="ECO:0007669"/>
    <property type="project" value="UniProtKB-EC"/>
</dbReference>
<evidence type="ECO:0000256" key="4">
    <source>
        <dbReference type="ARBA" id="ARBA00022605"/>
    </source>
</evidence>
<sequence length="240" mass="26282">MNLPPTRDFGAACKPKLAVKSRSAIAGSGTVKLIAEVKKKSPSKGIIREDFEPVSIAETYVENGAAAISVLTDKHFFAGELAYLRAIREVVDVPLLRKDFTIDPYHIYQARVAGADAILLIVAALTAAQLRTFMDVAESLSLACLVEVHTQEELAIALDVDAQIIGINNRDLRTFHTDIATTFRLREAIPADKIVVSESGIYSHEDVMRLQEAGVQAMLVGESLMRSPDIGEQVRYLLNY</sequence>
<keyword evidence="4" id="KW-0028">Amino-acid biosynthesis</keyword>
<dbReference type="GO" id="GO:0004640">
    <property type="term" value="F:phosphoribosylanthranilate isomerase activity"/>
    <property type="evidence" value="ECO:0007669"/>
    <property type="project" value="TreeGrafter"/>
</dbReference>
<name>A0AA35R8V0_GEOBA</name>
<comment type="pathway">
    <text evidence="2">Amino-acid biosynthesis; L-tryptophan biosynthesis; L-tryptophan from chorismate: step 4/5.</text>
</comment>
<accession>A0AA35R8V0</accession>
<evidence type="ECO:0000256" key="1">
    <source>
        <dbReference type="ARBA" id="ARBA00001633"/>
    </source>
</evidence>
<reference evidence="10" key="1">
    <citation type="submission" date="2023-03" db="EMBL/GenBank/DDBJ databases">
        <authorList>
            <person name="Steffen K."/>
            <person name="Cardenas P."/>
        </authorList>
    </citation>
    <scope>NUCLEOTIDE SEQUENCE</scope>
</reference>
<evidence type="ECO:0000256" key="6">
    <source>
        <dbReference type="ARBA" id="ARBA00022822"/>
    </source>
</evidence>
<dbReference type="PANTHER" id="PTHR22854">
    <property type="entry name" value="TRYPTOPHAN BIOSYNTHESIS PROTEIN"/>
    <property type="match status" value="1"/>
</dbReference>
<dbReference type="InterPro" id="IPR001468">
    <property type="entry name" value="Indole-3-GlycerolPSynthase_CS"/>
</dbReference>
<keyword evidence="7" id="KW-0057">Aromatic amino acid biosynthesis</keyword>
<evidence type="ECO:0000256" key="3">
    <source>
        <dbReference type="ARBA" id="ARBA00012362"/>
    </source>
</evidence>
<dbReference type="GO" id="GO:0000162">
    <property type="term" value="P:L-tryptophan biosynthetic process"/>
    <property type="evidence" value="ECO:0007669"/>
    <property type="project" value="UniProtKB-KW"/>
</dbReference>
<comment type="caution">
    <text evidence="10">The sequence shown here is derived from an EMBL/GenBank/DDBJ whole genome shotgun (WGS) entry which is preliminary data.</text>
</comment>
<evidence type="ECO:0000256" key="7">
    <source>
        <dbReference type="ARBA" id="ARBA00023141"/>
    </source>
</evidence>
<dbReference type="NCBIfam" id="NF001377">
    <property type="entry name" value="PRK00278.2-4"/>
    <property type="match status" value="1"/>
</dbReference>
<protein>
    <recommendedName>
        <fullName evidence="3">indole-3-glycerol-phosphate synthase</fullName>
        <ecNumber evidence="3">4.1.1.48</ecNumber>
    </recommendedName>
</protein>
<dbReference type="Pfam" id="PF00218">
    <property type="entry name" value="IGPS"/>
    <property type="match status" value="1"/>
</dbReference>
<dbReference type="SUPFAM" id="SSF51366">
    <property type="entry name" value="Ribulose-phoshate binding barrel"/>
    <property type="match status" value="1"/>
</dbReference>
<dbReference type="PANTHER" id="PTHR22854:SF2">
    <property type="entry name" value="INDOLE-3-GLYCEROL-PHOSPHATE SYNTHASE"/>
    <property type="match status" value="1"/>
</dbReference>
<dbReference type="InterPro" id="IPR013785">
    <property type="entry name" value="Aldolase_TIM"/>
</dbReference>
<feature type="domain" description="Indole-3-glycerol phosphate synthase" evidence="9">
    <location>
        <begin position="28"/>
        <end position="236"/>
    </location>
</feature>
<dbReference type="HAMAP" id="MF_00134_B">
    <property type="entry name" value="IGPS_B"/>
    <property type="match status" value="1"/>
</dbReference>
<dbReference type="AlphaFoldDB" id="A0AA35R8V0"/>
<dbReference type="InterPro" id="IPR045186">
    <property type="entry name" value="Indole-3-glycerol_P_synth"/>
</dbReference>
<gene>
    <name evidence="10" type="ORF">GBAR_LOCUS4978</name>
</gene>
<comment type="catalytic activity">
    <reaction evidence="1">
        <text>1-(2-carboxyphenylamino)-1-deoxy-D-ribulose 5-phosphate + H(+) = (1S,2R)-1-C-(indol-3-yl)glycerol 3-phosphate + CO2 + H2O</text>
        <dbReference type="Rhea" id="RHEA:23476"/>
        <dbReference type="ChEBI" id="CHEBI:15377"/>
        <dbReference type="ChEBI" id="CHEBI:15378"/>
        <dbReference type="ChEBI" id="CHEBI:16526"/>
        <dbReference type="ChEBI" id="CHEBI:58613"/>
        <dbReference type="ChEBI" id="CHEBI:58866"/>
        <dbReference type="EC" id="4.1.1.48"/>
    </reaction>
</comment>
<dbReference type="Gene3D" id="3.20.20.70">
    <property type="entry name" value="Aldolase class I"/>
    <property type="match status" value="1"/>
</dbReference>
<evidence type="ECO:0000259" key="9">
    <source>
        <dbReference type="Pfam" id="PF00218"/>
    </source>
</evidence>
<proteinExistence type="inferred from homology"/>
<organism evidence="10 11">
    <name type="scientific">Geodia barretti</name>
    <name type="common">Barrett's horny sponge</name>
    <dbReference type="NCBI Taxonomy" id="519541"/>
    <lineage>
        <taxon>Eukaryota</taxon>
        <taxon>Metazoa</taxon>
        <taxon>Porifera</taxon>
        <taxon>Demospongiae</taxon>
        <taxon>Heteroscleromorpha</taxon>
        <taxon>Tetractinellida</taxon>
        <taxon>Astrophorina</taxon>
        <taxon>Geodiidae</taxon>
        <taxon>Geodia</taxon>
    </lineage>
</organism>
<keyword evidence="11" id="KW-1185">Reference proteome</keyword>
<keyword evidence="5" id="KW-0210">Decarboxylase</keyword>
<dbReference type="InterPro" id="IPR013798">
    <property type="entry name" value="Indole-3-glycerol_P_synth_dom"/>
</dbReference>
<evidence type="ECO:0000256" key="5">
    <source>
        <dbReference type="ARBA" id="ARBA00022793"/>
    </source>
</evidence>
<evidence type="ECO:0000256" key="8">
    <source>
        <dbReference type="ARBA" id="ARBA00023239"/>
    </source>
</evidence>
<dbReference type="EMBL" id="CASHTH010000737">
    <property type="protein sequence ID" value="CAI8006935.1"/>
    <property type="molecule type" value="Genomic_DNA"/>
</dbReference>
<dbReference type="InterPro" id="IPR011060">
    <property type="entry name" value="RibuloseP-bd_barrel"/>
</dbReference>
<dbReference type="FunFam" id="3.20.20.70:FF:000024">
    <property type="entry name" value="Indole-3-glycerol phosphate synthase"/>
    <property type="match status" value="1"/>
</dbReference>
<evidence type="ECO:0000256" key="2">
    <source>
        <dbReference type="ARBA" id="ARBA00004696"/>
    </source>
</evidence>
<keyword evidence="6" id="KW-0822">Tryptophan biosynthesis</keyword>
<dbReference type="PROSITE" id="PS00614">
    <property type="entry name" value="IGPS"/>
    <property type="match status" value="1"/>
</dbReference>
<dbReference type="EC" id="4.1.1.48" evidence="3"/>
<dbReference type="Proteomes" id="UP001174909">
    <property type="component" value="Unassembled WGS sequence"/>
</dbReference>
<evidence type="ECO:0000313" key="10">
    <source>
        <dbReference type="EMBL" id="CAI8006935.1"/>
    </source>
</evidence>